<evidence type="ECO:0000256" key="1">
    <source>
        <dbReference type="ARBA" id="ARBA00004651"/>
    </source>
</evidence>
<evidence type="ECO:0000256" key="6">
    <source>
        <dbReference type="ARBA" id="ARBA00022989"/>
    </source>
</evidence>
<dbReference type="SUPFAM" id="SSF56317">
    <property type="entry name" value="Carbon-nitrogen hydrolase"/>
    <property type="match status" value="1"/>
</dbReference>
<proteinExistence type="inferred from homology"/>
<evidence type="ECO:0000313" key="11">
    <source>
        <dbReference type="EMBL" id="CAA9525075.1"/>
    </source>
</evidence>
<feature type="transmembrane region" description="Helical" evidence="9">
    <location>
        <begin position="51"/>
        <end position="73"/>
    </location>
</feature>
<dbReference type="GO" id="GO:0005886">
    <property type="term" value="C:plasma membrane"/>
    <property type="evidence" value="ECO:0007669"/>
    <property type="project" value="UniProtKB-SubCell"/>
</dbReference>
<dbReference type="PROSITE" id="PS50263">
    <property type="entry name" value="CN_HYDROLASE"/>
    <property type="match status" value="1"/>
</dbReference>
<gene>
    <name evidence="9" type="primary">lnt</name>
    <name evidence="11" type="ORF">AVDCRST_MAG23-550</name>
</gene>
<dbReference type="PANTHER" id="PTHR38686">
    <property type="entry name" value="APOLIPOPROTEIN N-ACYLTRANSFERASE"/>
    <property type="match status" value="1"/>
</dbReference>
<evidence type="ECO:0000259" key="10">
    <source>
        <dbReference type="PROSITE" id="PS50263"/>
    </source>
</evidence>
<dbReference type="InterPro" id="IPR003010">
    <property type="entry name" value="C-N_Hydrolase"/>
</dbReference>
<keyword evidence="4 9" id="KW-0808">Transferase</keyword>
<organism evidence="11">
    <name type="scientific">uncultured Sphingosinicella sp</name>
    <dbReference type="NCBI Taxonomy" id="478748"/>
    <lineage>
        <taxon>Bacteria</taxon>
        <taxon>Pseudomonadati</taxon>
        <taxon>Pseudomonadota</taxon>
        <taxon>Alphaproteobacteria</taxon>
        <taxon>Sphingomonadales</taxon>
        <taxon>Sphingosinicellaceae</taxon>
        <taxon>Sphingosinicella</taxon>
        <taxon>environmental samples</taxon>
    </lineage>
</organism>
<dbReference type="Pfam" id="PF20154">
    <property type="entry name" value="LNT_N"/>
    <property type="match status" value="2"/>
</dbReference>
<dbReference type="InterPro" id="IPR045378">
    <property type="entry name" value="LNT_N"/>
</dbReference>
<feature type="domain" description="CN hydrolase" evidence="10">
    <location>
        <begin position="264"/>
        <end position="518"/>
    </location>
</feature>
<feature type="transmembrane region" description="Helical" evidence="9">
    <location>
        <begin position="79"/>
        <end position="104"/>
    </location>
</feature>
<dbReference type="NCBIfam" id="TIGR00546">
    <property type="entry name" value="lnt"/>
    <property type="match status" value="1"/>
</dbReference>
<name>A0A6J4TJD6_9SPHN</name>
<dbReference type="HAMAP" id="MF_01148">
    <property type="entry name" value="Lnt"/>
    <property type="match status" value="1"/>
</dbReference>
<keyword evidence="5 9" id="KW-0812">Transmembrane</keyword>
<feature type="transmembrane region" description="Helical" evidence="9">
    <location>
        <begin position="524"/>
        <end position="547"/>
    </location>
</feature>
<comment type="similarity">
    <text evidence="2 9">Belongs to the CN hydrolase family. Apolipoprotein N-acyltransferase subfamily.</text>
</comment>
<reference evidence="11" key="1">
    <citation type="submission" date="2020-02" db="EMBL/GenBank/DDBJ databases">
        <authorList>
            <person name="Meier V. D."/>
        </authorList>
    </citation>
    <scope>NUCLEOTIDE SEQUENCE</scope>
    <source>
        <strain evidence="11">AVDCRST_MAG23</strain>
    </source>
</reference>
<comment type="pathway">
    <text evidence="9">Protein modification; lipoprotein biosynthesis (N-acyl transfer).</text>
</comment>
<dbReference type="AlphaFoldDB" id="A0A6J4TJD6"/>
<feature type="transmembrane region" description="Helical" evidence="9">
    <location>
        <begin position="198"/>
        <end position="224"/>
    </location>
</feature>
<evidence type="ECO:0000256" key="4">
    <source>
        <dbReference type="ARBA" id="ARBA00022679"/>
    </source>
</evidence>
<dbReference type="Pfam" id="PF00795">
    <property type="entry name" value="CN_hydrolase"/>
    <property type="match status" value="1"/>
</dbReference>
<dbReference type="PANTHER" id="PTHR38686:SF1">
    <property type="entry name" value="APOLIPOPROTEIN N-ACYLTRANSFERASE"/>
    <property type="match status" value="1"/>
</dbReference>
<dbReference type="EMBL" id="CADCWD010000017">
    <property type="protein sequence ID" value="CAA9525075.1"/>
    <property type="molecule type" value="Genomic_DNA"/>
</dbReference>
<dbReference type="GO" id="GO:0016410">
    <property type="term" value="F:N-acyltransferase activity"/>
    <property type="evidence" value="ECO:0007669"/>
    <property type="project" value="UniProtKB-UniRule"/>
</dbReference>
<feature type="transmembrane region" description="Helical" evidence="9">
    <location>
        <begin position="231"/>
        <end position="250"/>
    </location>
</feature>
<sequence>MKLLLASFLLGILSACGFAPWSLWPLTLVAFAGLIYLIDRAPSLRSALARGYWFGVGQFTLGLNWIATAFTFQSEMPHWLGWIAVVLLSLYLAVYPAMATGLAWRWGVSPPLHSQGRGTAQSAMEGRRDSASFEELASRAPLHQAAPGPPPPGSRGRNSVRLVLIFAAAWIVTEWLRATMFTGFAWNPVGVALLPTPVSRLATIIGTYGLSAIAVVLAGLLFLAFHRRWKAAAAIAGTVALATALVALTSQAPLSAPTIPLRIVQPNIGQQDKWKAGFEERNFERLRRLSGAPSATPRLLLWPEAAVTDPLQDERLNPQDQAEALQIRLRIGQLLGPGDLLLTGGVTFRSTDRLHLTSATNSVFAMTANGQILGRYDKAHLVPYGEYLPMRPILSAIGLSRLAPGDVDFDPGPGPQTLTLPIIGPVGFQLCYEIIFSGEVVDRNNRPAFLFNPSNDAWFGAWGPPQHLAQARLRALEEGLPILRSTPTGISAVIAADGSLLHSLPWRTAGSIDAALPAPKPPTLFARVGNVMPFLFALLLVLVAAILSRRGIAAAHKSS</sequence>
<protein>
    <recommendedName>
        <fullName evidence="9">Apolipoprotein N-acyltransferase</fullName>
        <shortName evidence="9">ALP N-acyltransferase</shortName>
        <ecNumber evidence="9">2.3.1.269</ecNumber>
    </recommendedName>
</protein>
<comment type="catalytic activity">
    <reaction evidence="9">
        <text>N-terminal S-1,2-diacyl-sn-glyceryl-L-cysteinyl-[lipoprotein] + a glycerophospholipid = N-acyl-S-1,2-diacyl-sn-glyceryl-L-cysteinyl-[lipoprotein] + a 2-acyl-sn-glycero-3-phospholipid + H(+)</text>
        <dbReference type="Rhea" id="RHEA:48228"/>
        <dbReference type="Rhea" id="RHEA-COMP:14681"/>
        <dbReference type="Rhea" id="RHEA-COMP:14684"/>
        <dbReference type="ChEBI" id="CHEBI:15378"/>
        <dbReference type="ChEBI" id="CHEBI:136912"/>
        <dbReference type="ChEBI" id="CHEBI:140656"/>
        <dbReference type="ChEBI" id="CHEBI:140657"/>
        <dbReference type="ChEBI" id="CHEBI:140660"/>
        <dbReference type="EC" id="2.3.1.269"/>
    </reaction>
</comment>
<dbReference type="UniPathway" id="UPA00666"/>
<dbReference type="InterPro" id="IPR004563">
    <property type="entry name" value="Apolipo_AcylTrfase"/>
</dbReference>
<evidence type="ECO:0000256" key="9">
    <source>
        <dbReference type="HAMAP-Rule" id="MF_01148"/>
    </source>
</evidence>
<evidence type="ECO:0000256" key="7">
    <source>
        <dbReference type="ARBA" id="ARBA00023136"/>
    </source>
</evidence>
<feature type="transmembrane region" description="Helical" evidence="9">
    <location>
        <begin position="24"/>
        <end position="39"/>
    </location>
</feature>
<dbReference type="Gene3D" id="3.60.110.10">
    <property type="entry name" value="Carbon-nitrogen hydrolase"/>
    <property type="match status" value="1"/>
</dbReference>
<dbReference type="PROSITE" id="PS51257">
    <property type="entry name" value="PROKAR_LIPOPROTEIN"/>
    <property type="match status" value="1"/>
</dbReference>
<accession>A0A6J4TJD6</accession>
<evidence type="ECO:0000256" key="2">
    <source>
        <dbReference type="ARBA" id="ARBA00010065"/>
    </source>
</evidence>
<dbReference type="InterPro" id="IPR036526">
    <property type="entry name" value="C-N_Hydrolase_sf"/>
</dbReference>
<dbReference type="CDD" id="cd07571">
    <property type="entry name" value="ALP_N-acyl_transferase"/>
    <property type="match status" value="1"/>
</dbReference>
<keyword evidence="11" id="KW-0449">Lipoprotein</keyword>
<keyword evidence="7 9" id="KW-0472">Membrane</keyword>
<evidence type="ECO:0000256" key="5">
    <source>
        <dbReference type="ARBA" id="ARBA00022692"/>
    </source>
</evidence>
<keyword evidence="8 9" id="KW-0012">Acyltransferase</keyword>
<feature type="transmembrane region" description="Helical" evidence="9">
    <location>
        <begin position="162"/>
        <end position="186"/>
    </location>
</feature>
<dbReference type="EC" id="2.3.1.269" evidence="9"/>
<evidence type="ECO:0000256" key="3">
    <source>
        <dbReference type="ARBA" id="ARBA00022475"/>
    </source>
</evidence>
<comment type="function">
    <text evidence="9">Catalyzes the phospholipid dependent N-acylation of the N-terminal cysteine of apolipoprotein, the last step in lipoprotein maturation.</text>
</comment>
<dbReference type="GO" id="GO:0042158">
    <property type="term" value="P:lipoprotein biosynthetic process"/>
    <property type="evidence" value="ECO:0007669"/>
    <property type="project" value="UniProtKB-UniRule"/>
</dbReference>
<comment type="subcellular location">
    <subcellularLocation>
        <location evidence="1 9">Cell membrane</location>
        <topology evidence="1 9">Multi-pass membrane protein</topology>
    </subcellularLocation>
</comment>
<keyword evidence="6 9" id="KW-1133">Transmembrane helix</keyword>
<keyword evidence="3 9" id="KW-1003">Cell membrane</keyword>
<evidence type="ECO:0000256" key="8">
    <source>
        <dbReference type="ARBA" id="ARBA00023315"/>
    </source>
</evidence>